<dbReference type="InterPro" id="IPR006145">
    <property type="entry name" value="PsdUridine_synth_RsuA/RluA"/>
</dbReference>
<dbReference type="Gene3D" id="3.30.2350.10">
    <property type="entry name" value="Pseudouridine synthase"/>
    <property type="match status" value="1"/>
</dbReference>
<proteinExistence type="inferred from homology"/>
<organism evidence="4 5">
    <name type="scientific">Wickerhamomyces pijperi</name>
    <name type="common">Yeast</name>
    <name type="synonym">Pichia pijperi</name>
    <dbReference type="NCBI Taxonomy" id="599730"/>
    <lineage>
        <taxon>Eukaryota</taxon>
        <taxon>Fungi</taxon>
        <taxon>Dikarya</taxon>
        <taxon>Ascomycota</taxon>
        <taxon>Saccharomycotina</taxon>
        <taxon>Saccharomycetes</taxon>
        <taxon>Phaffomycetales</taxon>
        <taxon>Wickerhamomycetaceae</taxon>
        <taxon>Wickerhamomyces</taxon>
    </lineage>
</organism>
<feature type="active site" evidence="1">
    <location>
        <position position="158"/>
    </location>
</feature>
<evidence type="ECO:0000313" key="4">
    <source>
        <dbReference type="EMBL" id="KAH3682744.1"/>
    </source>
</evidence>
<sequence length="408" mass="47017">MSTSVVEHYIHNGLRKIKPYHHTATNFVKGRWLNRTILEVLIDEFRTRDEAYYTSEILQNRIIITRQNEELKGEILKELKIQNKDKLTMITHKHEPMVKAYPNDRIPIIYEDEQLVIVDKPSSVPVHPTARFVNNTLTEILKVQLKLQDNIYPCHRLDKLTSGIVILAKDTQSANKIQSKIQIHSSSSSDKSSMQKTYLAKVQGRFPYTEPLTFSKPLLSIDTKKGFTNGITPAREATTVFKLYKYDPVNNESIVWCEPQTGRTHQIRIHLKLLGYPITNDPLYGPNASPYRSKLIDTDLQISEDEKRELFEQLSKETRNDIGEKLTGEKCHECGELEFRDPIETELELYLHAFRYVLKFDKDESGLKGLNGSGVNIGISEDQFEDDSTVWKFETEMPEWAANFGLTG</sequence>
<dbReference type="Pfam" id="PF00849">
    <property type="entry name" value="PseudoU_synth_2"/>
    <property type="match status" value="1"/>
</dbReference>
<dbReference type="InterPro" id="IPR006225">
    <property type="entry name" value="PsdUridine_synth_RluC/D"/>
</dbReference>
<evidence type="ECO:0000256" key="1">
    <source>
        <dbReference type="PIRSR" id="PIRSR606225-1"/>
    </source>
</evidence>
<dbReference type="CDD" id="cd02557">
    <property type="entry name" value="PseudoU_synth_ScRIB2"/>
    <property type="match status" value="1"/>
</dbReference>
<reference evidence="4" key="2">
    <citation type="submission" date="2021-01" db="EMBL/GenBank/DDBJ databases">
        <authorList>
            <person name="Schikora-Tamarit M.A."/>
        </authorList>
    </citation>
    <scope>NUCLEOTIDE SEQUENCE</scope>
    <source>
        <strain evidence="4">CBS2887</strain>
    </source>
</reference>
<keyword evidence="5" id="KW-1185">Reference proteome</keyword>
<dbReference type="PANTHER" id="PTHR21600">
    <property type="entry name" value="MITOCHONDRIAL RNA PSEUDOURIDINE SYNTHASE"/>
    <property type="match status" value="1"/>
</dbReference>
<dbReference type="SUPFAM" id="SSF55120">
    <property type="entry name" value="Pseudouridine synthase"/>
    <property type="match status" value="1"/>
</dbReference>
<evidence type="ECO:0000256" key="2">
    <source>
        <dbReference type="RuleBase" id="RU362028"/>
    </source>
</evidence>
<dbReference type="GO" id="GO:0000455">
    <property type="term" value="P:enzyme-directed rRNA pseudouridine synthesis"/>
    <property type="evidence" value="ECO:0007669"/>
    <property type="project" value="TreeGrafter"/>
</dbReference>
<evidence type="ECO:0000259" key="3">
    <source>
        <dbReference type="Pfam" id="PF00849"/>
    </source>
</evidence>
<keyword evidence="2" id="KW-0413">Isomerase</keyword>
<dbReference type="GO" id="GO:0009982">
    <property type="term" value="F:pseudouridine synthase activity"/>
    <property type="evidence" value="ECO:0007669"/>
    <property type="project" value="InterPro"/>
</dbReference>
<accession>A0A9P8TL43</accession>
<dbReference type="OrthoDB" id="424794at2759"/>
<dbReference type="EMBL" id="JAEUBG010003417">
    <property type="protein sequence ID" value="KAH3682744.1"/>
    <property type="molecule type" value="Genomic_DNA"/>
</dbReference>
<dbReference type="Proteomes" id="UP000774326">
    <property type="component" value="Unassembled WGS sequence"/>
</dbReference>
<evidence type="ECO:0000313" key="5">
    <source>
        <dbReference type="Proteomes" id="UP000774326"/>
    </source>
</evidence>
<feature type="domain" description="Pseudouridine synthase RsuA/RluA-like" evidence="3">
    <location>
        <begin position="114"/>
        <end position="272"/>
    </location>
</feature>
<dbReference type="PROSITE" id="PS01129">
    <property type="entry name" value="PSI_RLU"/>
    <property type="match status" value="1"/>
</dbReference>
<name>A0A9P8TL43_WICPI</name>
<dbReference type="EC" id="5.4.99.-" evidence="2"/>
<gene>
    <name evidence="4" type="ORF">WICPIJ_006279</name>
</gene>
<dbReference type="GO" id="GO:0003723">
    <property type="term" value="F:RNA binding"/>
    <property type="evidence" value="ECO:0007669"/>
    <property type="project" value="InterPro"/>
</dbReference>
<dbReference type="InterPro" id="IPR006224">
    <property type="entry name" value="PsdUridine_synth_RluA-like_CS"/>
</dbReference>
<dbReference type="AlphaFoldDB" id="A0A9P8TL43"/>
<dbReference type="InterPro" id="IPR020103">
    <property type="entry name" value="PsdUridine_synth_cat_dom_sf"/>
</dbReference>
<reference evidence="4" key="1">
    <citation type="journal article" date="2021" name="Open Biol.">
        <title>Shared evolutionary footprints suggest mitochondrial oxidative damage underlies multiple complex I losses in fungi.</title>
        <authorList>
            <person name="Schikora-Tamarit M.A."/>
            <person name="Marcet-Houben M."/>
            <person name="Nosek J."/>
            <person name="Gabaldon T."/>
        </authorList>
    </citation>
    <scope>NUCLEOTIDE SEQUENCE</scope>
    <source>
        <strain evidence="4">CBS2887</strain>
    </source>
</reference>
<protein>
    <recommendedName>
        <fullName evidence="2">Pseudouridine synthase</fullName>
        <ecNumber evidence="2">5.4.99.-</ecNumber>
    </recommendedName>
</protein>
<comment type="caution">
    <text evidence="4">The sequence shown here is derived from an EMBL/GenBank/DDBJ whole genome shotgun (WGS) entry which is preliminary data.</text>
</comment>
<comment type="similarity">
    <text evidence="2">Belongs to the pseudouridine synthase RluA family.</text>
</comment>
<dbReference type="NCBIfam" id="TIGR00005">
    <property type="entry name" value="rluA_subfam"/>
    <property type="match status" value="1"/>
</dbReference>
<dbReference type="PANTHER" id="PTHR21600:SF42">
    <property type="entry name" value="TRNA PSEUDOURIDINE(31) SYNTHASE"/>
    <property type="match status" value="1"/>
</dbReference>
<dbReference type="InterPro" id="IPR050188">
    <property type="entry name" value="RluA_PseudoU_synthase"/>
</dbReference>
<comment type="catalytic activity">
    <reaction evidence="2">
        <text>a uridine in RNA = a pseudouridine in RNA</text>
        <dbReference type="Rhea" id="RHEA:48348"/>
        <dbReference type="Rhea" id="RHEA-COMP:12068"/>
        <dbReference type="Rhea" id="RHEA-COMP:12069"/>
        <dbReference type="ChEBI" id="CHEBI:65314"/>
        <dbReference type="ChEBI" id="CHEBI:65315"/>
    </reaction>
</comment>
<comment type="function">
    <text evidence="2">Responsible for synthesis of pseudouridine from uracil.</text>
</comment>